<keyword evidence="2" id="KW-0805">Transcription regulation</keyword>
<dbReference type="InterPro" id="IPR000847">
    <property type="entry name" value="LysR_HTH_N"/>
</dbReference>
<dbReference type="PANTHER" id="PTHR30579:SF7">
    <property type="entry name" value="HTH-TYPE TRANSCRIPTIONAL REGULATOR LRHA-RELATED"/>
    <property type="match status" value="1"/>
</dbReference>
<comment type="similarity">
    <text evidence="1">Belongs to the LysR transcriptional regulatory family.</text>
</comment>
<keyword evidence="4" id="KW-0804">Transcription</keyword>
<dbReference type="SUPFAM" id="SSF53850">
    <property type="entry name" value="Periplasmic binding protein-like II"/>
    <property type="match status" value="1"/>
</dbReference>
<dbReference type="PROSITE" id="PS50931">
    <property type="entry name" value="HTH_LYSR"/>
    <property type="match status" value="1"/>
</dbReference>
<evidence type="ECO:0000259" key="5">
    <source>
        <dbReference type="PROSITE" id="PS50931"/>
    </source>
</evidence>
<sequence length="292" mass="31531">MHDEVAFDPVLLRSFLAVAETLHFTAAARRRGIGQPTISQHVARLERSVGRPLLVRSTKTVTLTADGLAMVDLARDILDAQDRAAAWFERSDIHGHLRVGIGEDLALSRLPDLLRRFRSAHPGVELELTVGLSSELHASLNSNGFDLLFAKRDGRQPRGQVVFRQPLLWWGAEGAAIDPDRPVPLVLFPGNSITRRLAIEALNGARRSWRVAVASPSLVAMTAAVRAGYGITAQCPLVRAPGLVPVAAQDAELPPLPDVEFVVLARDDRPSRAAQALIESINAEAATIGETG</sequence>
<evidence type="ECO:0000313" key="7">
    <source>
        <dbReference type="Proteomes" id="UP001524547"/>
    </source>
</evidence>
<dbReference type="Pfam" id="PF03466">
    <property type="entry name" value="LysR_substrate"/>
    <property type="match status" value="1"/>
</dbReference>
<reference evidence="6 7" key="1">
    <citation type="submission" date="2022-06" db="EMBL/GenBank/DDBJ databases">
        <title>Rhizosaccharibacter gen. nov. sp. nov. KSS12, endophytic bacteria isolated from sugarcane.</title>
        <authorList>
            <person name="Pitiwittayakul N."/>
        </authorList>
    </citation>
    <scope>NUCLEOTIDE SEQUENCE [LARGE SCALE GENOMIC DNA]</scope>
    <source>
        <strain evidence="6 7">KSS12</strain>
    </source>
</reference>
<name>A0ABT1W1W3_9PROT</name>
<dbReference type="RefSeq" id="WP_422921201.1">
    <property type="nucleotide sequence ID" value="NZ_JAMZEJ010000011.1"/>
</dbReference>
<dbReference type="EMBL" id="JAMZEJ010000011">
    <property type="protein sequence ID" value="MCQ8242450.1"/>
    <property type="molecule type" value="Genomic_DNA"/>
</dbReference>
<organism evidence="6 7">
    <name type="scientific">Rhizosaccharibacter radicis</name>
    <dbReference type="NCBI Taxonomy" id="2782605"/>
    <lineage>
        <taxon>Bacteria</taxon>
        <taxon>Pseudomonadati</taxon>
        <taxon>Pseudomonadota</taxon>
        <taxon>Alphaproteobacteria</taxon>
        <taxon>Acetobacterales</taxon>
        <taxon>Acetobacteraceae</taxon>
        <taxon>Rhizosaccharibacter</taxon>
    </lineage>
</organism>
<accession>A0ABT1W1W3</accession>
<dbReference type="Proteomes" id="UP001524547">
    <property type="component" value="Unassembled WGS sequence"/>
</dbReference>
<proteinExistence type="inferred from homology"/>
<dbReference type="PANTHER" id="PTHR30579">
    <property type="entry name" value="TRANSCRIPTIONAL REGULATOR"/>
    <property type="match status" value="1"/>
</dbReference>
<dbReference type="SUPFAM" id="SSF46785">
    <property type="entry name" value="Winged helix' DNA-binding domain"/>
    <property type="match status" value="1"/>
</dbReference>
<keyword evidence="7" id="KW-1185">Reference proteome</keyword>
<gene>
    <name evidence="6" type="ORF">NFI88_16575</name>
</gene>
<dbReference type="InterPro" id="IPR050176">
    <property type="entry name" value="LTTR"/>
</dbReference>
<dbReference type="InterPro" id="IPR005119">
    <property type="entry name" value="LysR_subst-bd"/>
</dbReference>
<protein>
    <submittedName>
        <fullName evidence="6">LysR substrate-binding domain-containing protein</fullName>
    </submittedName>
</protein>
<evidence type="ECO:0000313" key="6">
    <source>
        <dbReference type="EMBL" id="MCQ8242450.1"/>
    </source>
</evidence>
<dbReference type="PRINTS" id="PR00039">
    <property type="entry name" value="HTHLYSR"/>
</dbReference>
<evidence type="ECO:0000256" key="1">
    <source>
        <dbReference type="ARBA" id="ARBA00009437"/>
    </source>
</evidence>
<evidence type="ECO:0000256" key="4">
    <source>
        <dbReference type="ARBA" id="ARBA00023163"/>
    </source>
</evidence>
<dbReference type="Pfam" id="PF00126">
    <property type="entry name" value="HTH_1"/>
    <property type="match status" value="1"/>
</dbReference>
<comment type="caution">
    <text evidence="6">The sequence shown here is derived from an EMBL/GenBank/DDBJ whole genome shotgun (WGS) entry which is preliminary data.</text>
</comment>
<dbReference type="InterPro" id="IPR036388">
    <property type="entry name" value="WH-like_DNA-bd_sf"/>
</dbReference>
<dbReference type="Gene3D" id="3.40.190.10">
    <property type="entry name" value="Periplasmic binding protein-like II"/>
    <property type="match status" value="2"/>
</dbReference>
<dbReference type="InterPro" id="IPR036390">
    <property type="entry name" value="WH_DNA-bd_sf"/>
</dbReference>
<dbReference type="Gene3D" id="1.10.10.10">
    <property type="entry name" value="Winged helix-like DNA-binding domain superfamily/Winged helix DNA-binding domain"/>
    <property type="match status" value="1"/>
</dbReference>
<evidence type="ECO:0000256" key="3">
    <source>
        <dbReference type="ARBA" id="ARBA00023125"/>
    </source>
</evidence>
<evidence type="ECO:0000256" key="2">
    <source>
        <dbReference type="ARBA" id="ARBA00023015"/>
    </source>
</evidence>
<feature type="domain" description="HTH lysR-type" evidence="5">
    <location>
        <begin position="7"/>
        <end position="64"/>
    </location>
</feature>
<keyword evidence="3" id="KW-0238">DNA-binding</keyword>